<dbReference type="FunFam" id="3.20.20.70:FF:000029">
    <property type="entry name" value="L-lactate dehydrogenase"/>
    <property type="match status" value="1"/>
</dbReference>
<dbReference type="Proteomes" id="UP000744980">
    <property type="component" value="Unassembled WGS sequence"/>
</dbReference>
<dbReference type="PIRSF" id="PIRSF000138">
    <property type="entry name" value="Al-hdrx_acd_dh"/>
    <property type="match status" value="1"/>
</dbReference>
<evidence type="ECO:0000256" key="3">
    <source>
        <dbReference type="ARBA" id="ARBA00022643"/>
    </source>
</evidence>
<sequence length="406" mass="44870">MPSNGVQRREVHRHDRYLRMKPLNVADYRRLAKKRLPRGMFEYIDRGTEDEVGLRGIRNALDATKLCQNLLNDVSQPDTSTTVFGKKLPIPVIISPTAVAGLVWHDGEVHLARAAGSMGIPFCVATQSMTSMEDIAERAKGTDLWFQLYVFEDRSLTRDLLVRAKALGIRNLLFTADTPRSPKKEWNMRNGFGIPIKPSVAGGLDLLAHPRWSFSVMLRYILTTGMPTYAHYPPEYRTSITRASVWDNVKLARKLTWDDFAEVRRQWDGNLVLKGVLTPSDAGRALKLGADGIVVSCHGGRNMDCAPTAIDALPRIADAVDGRMTILADSGIRRGSDIAKYIATGADAVLIGRATLYGTATAGEKGARDVLEILREELDHCMAFTGQARLDDITADLIWKQTPAVG</sequence>
<dbReference type="GO" id="GO:0009060">
    <property type="term" value="P:aerobic respiration"/>
    <property type="evidence" value="ECO:0007669"/>
    <property type="project" value="TreeGrafter"/>
</dbReference>
<feature type="binding site" evidence="7">
    <location>
        <position position="175"/>
    </location>
    <ligand>
        <name>FMN</name>
        <dbReference type="ChEBI" id="CHEBI:58210"/>
    </ligand>
</feature>
<evidence type="ECO:0000256" key="5">
    <source>
        <dbReference type="ARBA" id="ARBA00024042"/>
    </source>
</evidence>
<dbReference type="PROSITE" id="PS51349">
    <property type="entry name" value="FMN_HYDROXY_ACID_DH_2"/>
    <property type="match status" value="1"/>
</dbReference>
<dbReference type="InterPro" id="IPR013785">
    <property type="entry name" value="Aldolase_TIM"/>
</dbReference>
<dbReference type="Gene3D" id="3.20.20.70">
    <property type="entry name" value="Aldolase class I"/>
    <property type="match status" value="1"/>
</dbReference>
<evidence type="ECO:0000256" key="2">
    <source>
        <dbReference type="ARBA" id="ARBA00022630"/>
    </source>
</evidence>
<dbReference type="PANTHER" id="PTHR10578:SF107">
    <property type="entry name" value="2-HYDROXYACID OXIDASE 1"/>
    <property type="match status" value="1"/>
</dbReference>
<feature type="binding site" evidence="7">
    <location>
        <position position="149"/>
    </location>
    <ligand>
        <name>glyoxylate</name>
        <dbReference type="ChEBI" id="CHEBI:36655"/>
    </ligand>
</feature>
<dbReference type="GO" id="GO:0005886">
    <property type="term" value="C:plasma membrane"/>
    <property type="evidence" value="ECO:0007669"/>
    <property type="project" value="TreeGrafter"/>
</dbReference>
<evidence type="ECO:0000256" key="6">
    <source>
        <dbReference type="PIRSR" id="PIRSR000138-1"/>
    </source>
</evidence>
<keyword evidence="3 7" id="KW-0288">FMN</keyword>
<dbReference type="EMBL" id="WXFA01000040">
    <property type="protein sequence ID" value="MBM3095193.1"/>
    <property type="molecule type" value="Genomic_DNA"/>
</dbReference>
<evidence type="ECO:0000259" key="8">
    <source>
        <dbReference type="PROSITE" id="PS51349"/>
    </source>
</evidence>
<dbReference type="Pfam" id="PF01070">
    <property type="entry name" value="FMN_dh"/>
    <property type="match status" value="1"/>
</dbReference>
<feature type="binding site" evidence="7">
    <location>
        <begin position="329"/>
        <end position="333"/>
    </location>
    <ligand>
        <name>FMN</name>
        <dbReference type="ChEBI" id="CHEBI:58210"/>
    </ligand>
</feature>
<feature type="binding site" evidence="7">
    <location>
        <position position="301"/>
    </location>
    <ligand>
        <name>glyoxylate</name>
        <dbReference type="ChEBI" id="CHEBI:36655"/>
    </ligand>
</feature>
<dbReference type="GO" id="GO:0004459">
    <property type="term" value="F:L-lactate dehydrogenase (NAD+) activity"/>
    <property type="evidence" value="ECO:0007669"/>
    <property type="project" value="TreeGrafter"/>
</dbReference>
<feature type="binding site" evidence="7">
    <location>
        <position position="274"/>
    </location>
    <ligand>
        <name>FMN</name>
        <dbReference type="ChEBI" id="CHEBI:58210"/>
    </ligand>
</feature>
<feature type="active site" description="Proton acceptor" evidence="6">
    <location>
        <position position="298"/>
    </location>
</feature>
<dbReference type="GO" id="GO:0010181">
    <property type="term" value="F:FMN binding"/>
    <property type="evidence" value="ECO:0007669"/>
    <property type="project" value="InterPro"/>
</dbReference>
<dbReference type="AlphaFoldDB" id="A0AAW4FV54"/>
<feature type="domain" description="FMN hydroxy acid dehydrogenase" evidence="8">
    <location>
        <begin position="17"/>
        <end position="403"/>
    </location>
</feature>
<feature type="binding site" evidence="7">
    <location>
        <position position="296"/>
    </location>
    <ligand>
        <name>FMN</name>
        <dbReference type="ChEBI" id="CHEBI:58210"/>
    </ligand>
</feature>
<dbReference type="InterPro" id="IPR000262">
    <property type="entry name" value="FMN-dep_DH"/>
</dbReference>
<organism evidence="9 10">
    <name type="scientific">Ensifer canadensis</name>
    <dbReference type="NCBI Taxonomy" id="555315"/>
    <lineage>
        <taxon>Bacteria</taxon>
        <taxon>Pseudomonadati</taxon>
        <taxon>Pseudomonadota</taxon>
        <taxon>Alphaproteobacteria</taxon>
        <taxon>Hyphomicrobiales</taxon>
        <taxon>Rhizobiaceae</taxon>
        <taxon>Sinorhizobium/Ensifer group</taxon>
        <taxon>Ensifer</taxon>
    </lineage>
</organism>
<keyword evidence="10" id="KW-1185">Reference proteome</keyword>
<dbReference type="SUPFAM" id="SSF51395">
    <property type="entry name" value="FMN-linked oxidoreductases"/>
    <property type="match status" value="1"/>
</dbReference>
<feature type="binding site" evidence="7">
    <location>
        <position position="298"/>
    </location>
    <ligand>
        <name>glyoxylate</name>
        <dbReference type="ChEBI" id="CHEBI:36655"/>
    </ligand>
</feature>
<dbReference type="PANTHER" id="PTHR10578">
    <property type="entry name" value="S -2-HYDROXY-ACID OXIDASE-RELATED"/>
    <property type="match status" value="1"/>
</dbReference>
<keyword evidence="2 7" id="KW-0285">Flavoprotein</keyword>
<protein>
    <submittedName>
        <fullName evidence="9">Alpha-hydroxy-acid oxidizing protein</fullName>
    </submittedName>
</protein>
<feature type="binding site" evidence="7">
    <location>
        <begin position="96"/>
        <end position="98"/>
    </location>
    <ligand>
        <name>FMN</name>
        <dbReference type="ChEBI" id="CHEBI:58210"/>
    </ligand>
</feature>
<feature type="binding site" evidence="7">
    <location>
        <position position="43"/>
    </location>
    <ligand>
        <name>glyoxylate</name>
        <dbReference type="ChEBI" id="CHEBI:36655"/>
    </ligand>
</feature>
<comment type="similarity">
    <text evidence="5">Belongs to the FMN-dependent alpha-hydroxy acid dehydrogenase family.</text>
</comment>
<gene>
    <name evidence="9" type="ORF">GFB56_31195</name>
</gene>
<name>A0AAW4FV54_9HYPH</name>
<evidence type="ECO:0000256" key="7">
    <source>
        <dbReference type="PIRSR" id="PIRSR000138-2"/>
    </source>
</evidence>
<comment type="caution">
    <text evidence="9">The sequence shown here is derived from an EMBL/GenBank/DDBJ whole genome shotgun (WGS) entry which is preliminary data.</text>
</comment>
<accession>A0AAW4FV54</accession>
<keyword evidence="4" id="KW-0560">Oxidoreductase</keyword>
<dbReference type="InterPro" id="IPR037396">
    <property type="entry name" value="FMN_HAD"/>
</dbReference>
<proteinExistence type="inferred from homology"/>
<evidence type="ECO:0000256" key="4">
    <source>
        <dbReference type="ARBA" id="ARBA00023002"/>
    </source>
</evidence>
<evidence type="ECO:0000256" key="1">
    <source>
        <dbReference type="ARBA" id="ARBA00001917"/>
    </source>
</evidence>
<evidence type="ECO:0000313" key="10">
    <source>
        <dbReference type="Proteomes" id="UP000744980"/>
    </source>
</evidence>
<reference evidence="9 10" key="1">
    <citation type="submission" date="2020-01" db="EMBL/GenBank/DDBJ databases">
        <title>Draft genome assembly of Ensifer adhaerens T173.</title>
        <authorList>
            <person name="Craig J.E."/>
            <person name="Stinchcombe J.R."/>
        </authorList>
    </citation>
    <scope>NUCLEOTIDE SEQUENCE [LARGE SCALE GENOMIC DNA]</scope>
    <source>
        <strain evidence="9 10">T173</strain>
    </source>
</reference>
<comment type="cofactor">
    <cofactor evidence="1">
        <name>FMN</name>
        <dbReference type="ChEBI" id="CHEBI:58210"/>
    </cofactor>
</comment>
<dbReference type="InterPro" id="IPR012133">
    <property type="entry name" value="Alpha-hydoxy_acid_DH_FMN"/>
</dbReference>
<evidence type="ECO:0000313" key="9">
    <source>
        <dbReference type="EMBL" id="MBM3095193.1"/>
    </source>
</evidence>
<dbReference type="CDD" id="cd02809">
    <property type="entry name" value="alpha_hydroxyacid_oxid_FMN"/>
    <property type="match status" value="1"/>
</dbReference>
<feature type="binding site" evidence="7">
    <location>
        <begin position="352"/>
        <end position="353"/>
    </location>
    <ligand>
        <name>FMN</name>
        <dbReference type="ChEBI" id="CHEBI:58210"/>
    </ligand>
</feature>
<feature type="binding site" evidence="7">
    <location>
        <position position="147"/>
    </location>
    <ligand>
        <name>FMN</name>
        <dbReference type="ChEBI" id="CHEBI:58210"/>
    </ligand>
</feature>